<proteinExistence type="inferred from homology"/>
<dbReference type="InterPro" id="IPR008271">
    <property type="entry name" value="Ser/Thr_kinase_AS"/>
</dbReference>
<feature type="binding site" evidence="11">
    <location>
        <position position="172"/>
    </location>
    <ligand>
        <name>ATP</name>
        <dbReference type="ChEBI" id="CHEBI:30616"/>
    </ligand>
</feature>
<evidence type="ECO:0000256" key="6">
    <source>
        <dbReference type="ARBA" id="ARBA00022777"/>
    </source>
</evidence>
<dbReference type="InterPro" id="IPR000595">
    <property type="entry name" value="cNMP-bd_dom"/>
</dbReference>
<accession>A0AAD2CW78</accession>
<evidence type="ECO:0000259" key="13">
    <source>
        <dbReference type="PROSITE" id="PS50042"/>
    </source>
</evidence>
<feature type="domain" description="Protein kinase" evidence="12">
    <location>
        <begin position="143"/>
        <end position="415"/>
    </location>
</feature>
<comment type="cofactor">
    <cofactor evidence="1">
        <name>Mg(2+)</name>
        <dbReference type="ChEBI" id="CHEBI:18420"/>
    </cofactor>
</comment>
<evidence type="ECO:0000259" key="14">
    <source>
        <dbReference type="PROSITE" id="PS50222"/>
    </source>
</evidence>
<evidence type="ECO:0000256" key="3">
    <source>
        <dbReference type="ARBA" id="ARBA00022535"/>
    </source>
</evidence>
<feature type="domain" description="EF-hand" evidence="14">
    <location>
        <begin position="818"/>
        <end position="853"/>
    </location>
</feature>
<dbReference type="SUPFAM" id="SSF56112">
    <property type="entry name" value="Protein kinase-like (PK-like)"/>
    <property type="match status" value="1"/>
</dbReference>
<feature type="domain" description="EF-hand" evidence="14">
    <location>
        <begin position="782"/>
        <end position="817"/>
    </location>
</feature>
<evidence type="ECO:0000256" key="5">
    <source>
        <dbReference type="ARBA" id="ARBA00022741"/>
    </source>
</evidence>
<evidence type="ECO:0000259" key="12">
    <source>
        <dbReference type="PROSITE" id="PS50011"/>
    </source>
</evidence>
<dbReference type="SUPFAM" id="SSF51206">
    <property type="entry name" value="cAMP-binding domain-like"/>
    <property type="match status" value="2"/>
</dbReference>
<keyword evidence="3" id="KW-0140">cGMP</keyword>
<evidence type="ECO:0000256" key="9">
    <source>
        <dbReference type="ARBA" id="ARBA00022992"/>
    </source>
</evidence>
<keyword evidence="8 11" id="KW-0067">ATP-binding</keyword>
<keyword evidence="5 11" id="KW-0547">Nucleotide-binding</keyword>
<dbReference type="InterPro" id="IPR011992">
    <property type="entry name" value="EF-hand-dom_pair"/>
</dbReference>
<evidence type="ECO:0000256" key="10">
    <source>
        <dbReference type="ARBA" id="ARBA00024334"/>
    </source>
</evidence>
<dbReference type="AlphaFoldDB" id="A0AAD2CW78"/>
<dbReference type="PROSITE" id="PS00107">
    <property type="entry name" value="PROTEIN_KINASE_ATP"/>
    <property type="match status" value="1"/>
</dbReference>
<dbReference type="InterPro" id="IPR017441">
    <property type="entry name" value="Protein_kinase_ATP_BS"/>
</dbReference>
<dbReference type="SMART" id="SM00100">
    <property type="entry name" value="cNMP"/>
    <property type="match status" value="2"/>
</dbReference>
<name>A0AAD2CW78_9STRA</name>
<dbReference type="PROSITE" id="PS50222">
    <property type="entry name" value="EF_HAND_2"/>
    <property type="match status" value="3"/>
</dbReference>
<dbReference type="SMART" id="SM00054">
    <property type="entry name" value="EFh"/>
    <property type="match status" value="3"/>
</dbReference>
<evidence type="ECO:0000256" key="4">
    <source>
        <dbReference type="ARBA" id="ARBA00022679"/>
    </source>
</evidence>
<feature type="domain" description="EF-hand" evidence="14">
    <location>
        <begin position="474"/>
        <end position="509"/>
    </location>
</feature>
<sequence length="855" mass="95856">MKILPQKGEGYETAAVGFIVCSMATNLGRKLLLLPKLGHIHPSGRKAAGNGAIRRVYSTEKTDGRHEPFEIIVAAMLAGSMAAAYIINEHHQPRASKDSLNLNYLVSTRTAKAEPRRRKGARNVMLHRKRSKAGRDLHSKYKVDWKTVIGEGAYGSVYPARLASTGEKVALKKISKRYTNSSAFRKETEALLRIYDNGGHPNISGLRDMYEDNSYFYLILDLIKGGEMFEHLSKEGAYSEADSARLIFEVASALAFLHGVGVIHNDLKPENLLLCSKSRRDGTIKIIDFGCATISEPEMIFQREMGDLDTDESGTVGYSPPERLNESSRLSPVVDTWAVGVIMYIMLTGVHPFDLNCDRSDEEIAEAIKENPFPPLDEDYVGHLSDSAVDVIRRLMEPDPEKRMSAYELLHHPWVQGETATTEKMEGSDKKLSNFRDLKHQLEASIFAVLVSQAHKDLTLSEAKPANADADKHRGVPILKLVFDVFDEDGKGYVTGADIGRLVTAHTGEVLSSERTDAFIKSQSSELSSAPEVDLSDFSKLFKGLKQRHYPRGHYLFRAGEEGSSMFFISSGKIEIQTRKGQLVAILRSGDFFGEGSLLEKSNRFTTAKCATPVDVIEIKQKDFDRYTRTSSETRNELKRKWRARNLEYAKNLVRLERQLKTRTLKKGDVVYTEGDVGSSMFRVDDSGQVDSELEVLHGSTPVHKYLPGDSFGESSLLFEKPRSSTVRCASDICRIHEMRGEDFLNVVNSSPGMASALRNMCRKRLFKKAVKQFSLQKNRGLSDDDIVAAFHDADIDKSGSLNIEEVRLLIHRIEPDFPMSEIQQLMRFVDVDDDGLVNLGEFKKLFRQFEEEKS</sequence>
<dbReference type="Pfam" id="PF00069">
    <property type="entry name" value="Pkinase"/>
    <property type="match status" value="1"/>
</dbReference>
<comment type="caution">
    <text evidence="15">The sequence shown here is derived from an EMBL/GenBank/DDBJ whole genome shotgun (WGS) entry which is preliminary data.</text>
</comment>
<comment type="similarity">
    <text evidence="10">Belongs to the protein kinase superfamily. Ser/Thr protein kinase family. CDPK subfamily.</text>
</comment>
<dbReference type="CDD" id="cd00051">
    <property type="entry name" value="EFh"/>
    <property type="match status" value="1"/>
</dbReference>
<dbReference type="Pfam" id="PF00027">
    <property type="entry name" value="cNMP_binding"/>
    <property type="match status" value="2"/>
</dbReference>
<dbReference type="Gene3D" id="2.60.120.10">
    <property type="entry name" value="Jelly Rolls"/>
    <property type="match status" value="2"/>
</dbReference>
<evidence type="ECO:0000256" key="11">
    <source>
        <dbReference type="PROSITE-ProRule" id="PRU10141"/>
    </source>
</evidence>
<gene>
    <name evidence="15" type="ORF">CYCCA115_LOCUS9465</name>
</gene>
<dbReference type="SUPFAM" id="SSF47473">
    <property type="entry name" value="EF-hand"/>
    <property type="match status" value="2"/>
</dbReference>
<dbReference type="PROSITE" id="PS00018">
    <property type="entry name" value="EF_HAND_1"/>
    <property type="match status" value="2"/>
</dbReference>
<dbReference type="SMART" id="SM00220">
    <property type="entry name" value="S_TKc"/>
    <property type="match status" value="1"/>
</dbReference>
<dbReference type="Pfam" id="PF13499">
    <property type="entry name" value="EF-hand_7"/>
    <property type="match status" value="1"/>
</dbReference>
<dbReference type="CDD" id="cd00038">
    <property type="entry name" value="CAP_ED"/>
    <property type="match status" value="2"/>
</dbReference>
<evidence type="ECO:0000256" key="2">
    <source>
        <dbReference type="ARBA" id="ARBA00022527"/>
    </source>
</evidence>
<dbReference type="PANTHER" id="PTHR24349">
    <property type="entry name" value="SERINE/THREONINE-PROTEIN KINASE"/>
    <property type="match status" value="1"/>
</dbReference>
<evidence type="ECO:0008006" key="17">
    <source>
        <dbReference type="Google" id="ProtNLM"/>
    </source>
</evidence>
<protein>
    <recommendedName>
        <fullName evidence="17">cGMP-dependent protein kinase</fullName>
    </recommendedName>
</protein>
<evidence type="ECO:0000256" key="1">
    <source>
        <dbReference type="ARBA" id="ARBA00001946"/>
    </source>
</evidence>
<dbReference type="GO" id="GO:0005509">
    <property type="term" value="F:calcium ion binding"/>
    <property type="evidence" value="ECO:0007669"/>
    <property type="project" value="InterPro"/>
</dbReference>
<dbReference type="Proteomes" id="UP001295423">
    <property type="component" value="Unassembled WGS sequence"/>
</dbReference>
<dbReference type="InterPro" id="IPR011009">
    <property type="entry name" value="Kinase-like_dom_sf"/>
</dbReference>
<dbReference type="InterPro" id="IPR000719">
    <property type="entry name" value="Prot_kinase_dom"/>
</dbReference>
<dbReference type="InterPro" id="IPR018490">
    <property type="entry name" value="cNMP-bd_dom_sf"/>
</dbReference>
<keyword evidence="7" id="KW-0106">Calcium</keyword>
<dbReference type="PROSITE" id="PS50011">
    <property type="entry name" value="PROTEIN_KINASE_DOM"/>
    <property type="match status" value="1"/>
</dbReference>
<dbReference type="Gene3D" id="1.10.238.10">
    <property type="entry name" value="EF-hand"/>
    <property type="match status" value="2"/>
</dbReference>
<dbReference type="InterPro" id="IPR014710">
    <property type="entry name" value="RmlC-like_jellyroll"/>
</dbReference>
<evidence type="ECO:0000313" key="15">
    <source>
        <dbReference type="EMBL" id="CAJ1945319.1"/>
    </source>
</evidence>
<keyword evidence="6" id="KW-0418">Kinase</keyword>
<dbReference type="InterPro" id="IPR050205">
    <property type="entry name" value="CDPK_Ser/Thr_kinases"/>
</dbReference>
<organism evidence="15 16">
    <name type="scientific">Cylindrotheca closterium</name>
    <dbReference type="NCBI Taxonomy" id="2856"/>
    <lineage>
        <taxon>Eukaryota</taxon>
        <taxon>Sar</taxon>
        <taxon>Stramenopiles</taxon>
        <taxon>Ochrophyta</taxon>
        <taxon>Bacillariophyta</taxon>
        <taxon>Bacillariophyceae</taxon>
        <taxon>Bacillariophycidae</taxon>
        <taxon>Bacillariales</taxon>
        <taxon>Bacillariaceae</taxon>
        <taxon>Cylindrotheca</taxon>
    </lineage>
</organism>
<evidence type="ECO:0000256" key="8">
    <source>
        <dbReference type="ARBA" id="ARBA00022840"/>
    </source>
</evidence>
<dbReference type="Gene3D" id="1.10.510.10">
    <property type="entry name" value="Transferase(Phosphotransferase) domain 1"/>
    <property type="match status" value="1"/>
</dbReference>
<keyword evidence="16" id="KW-1185">Reference proteome</keyword>
<evidence type="ECO:0000256" key="7">
    <source>
        <dbReference type="ARBA" id="ARBA00022837"/>
    </source>
</evidence>
<dbReference type="PROSITE" id="PS50042">
    <property type="entry name" value="CNMP_BINDING_3"/>
    <property type="match status" value="2"/>
</dbReference>
<dbReference type="InterPro" id="IPR002048">
    <property type="entry name" value="EF_hand_dom"/>
</dbReference>
<feature type="domain" description="Cyclic nucleotide-binding" evidence="13">
    <location>
        <begin position="653"/>
        <end position="748"/>
    </location>
</feature>
<dbReference type="GO" id="GO:0030553">
    <property type="term" value="F:cGMP binding"/>
    <property type="evidence" value="ECO:0007669"/>
    <property type="project" value="UniProtKB-KW"/>
</dbReference>
<keyword evidence="9" id="KW-0142">cGMP-binding</keyword>
<dbReference type="InterPro" id="IPR018247">
    <property type="entry name" value="EF_Hand_1_Ca_BS"/>
</dbReference>
<evidence type="ECO:0000313" key="16">
    <source>
        <dbReference type="Proteomes" id="UP001295423"/>
    </source>
</evidence>
<dbReference type="GO" id="GO:0004674">
    <property type="term" value="F:protein serine/threonine kinase activity"/>
    <property type="evidence" value="ECO:0007669"/>
    <property type="project" value="UniProtKB-KW"/>
</dbReference>
<feature type="domain" description="Cyclic nucleotide-binding" evidence="13">
    <location>
        <begin position="529"/>
        <end position="645"/>
    </location>
</feature>
<keyword evidence="2" id="KW-0723">Serine/threonine-protein kinase</keyword>
<dbReference type="GO" id="GO:0005524">
    <property type="term" value="F:ATP binding"/>
    <property type="evidence" value="ECO:0007669"/>
    <property type="project" value="UniProtKB-UniRule"/>
</dbReference>
<reference evidence="15" key="1">
    <citation type="submission" date="2023-08" db="EMBL/GenBank/DDBJ databases">
        <authorList>
            <person name="Audoor S."/>
            <person name="Bilcke G."/>
        </authorList>
    </citation>
    <scope>NUCLEOTIDE SEQUENCE</scope>
</reference>
<dbReference type="EMBL" id="CAKOGP040001347">
    <property type="protein sequence ID" value="CAJ1945319.1"/>
    <property type="molecule type" value="Genomic_DNA"/>
</dbReference>
<dbReference type="PROSITE" id="PS00108">
    <property type="entry name" value="PROTEIN_KINASE_ST"/>
    <property type="match status" value="1"/>
</dbReference>
<keyword evidence="4" id="KW-0808">Transferase</keyword>